<name>A0A0A8L828_9SACH</name>
<dbReference type="Pfam" id="PF18520">
    <property type="entry name" value="Spc110_C"/>
    <property type="match status" value="1"/>
</dbReference>
<organism evidence="14 15">
    <name type="scientific">Kluyveromyces dobzhanskii CBS 2104</name>
    <dbReference type="NCBI Taxonomy" id="1427455"/>
    <lineage>
        <taxon>Eukaryota</taxon>
        <taxon>Fungi</taxon>
        <taxon>Dikarya</taxon>
        <taxon>Ascomycota</taxon>
        <taxon>Saccharomycotina</taxon>
        <taxon>Saccharomycetes</taxon>
        <taxon>Saccharomycetales</taxon>
        <taxon>Saccharomycetaceae</taxon>
        <taxon>Kluyveromyces</taxon>
    </lineage>
</organism>
<comment type="subcellular location">
    <subcellularLocation>
        <location evidence="2">Cytoplasm</location>
        <location evidence="2">Cytoskeleton</location>
        <location evidence="2">Microtubule organizing center</location>
        <location evidence="2">Spindle pole body</location>
    </subcellularLocation>
    <subcellularLocation>
        <location evidence="1">Nucleus</location>
    </subcellularLocation>
</comment>
<keyword evidence="7" id="KW-0206">Cytoskeleton</keyword>
<dbReference type="GO" id="GO:0005816">
    <property type="term" value="C:spindle pole body"/>
    <property type="evidence" value="ECO:0007669"/>
    <property type="project" value="UniProtKB-SubCell"/>
</dbReference>
<evidence type="ECO:0000256" key="3">
    <source>
        <dbReference type="ARBA" id="ARBA00005853"/>
    </source>
</evidence>
<dbReference type="Gene3D" id="6.10.310.10">
    <property type="match status" value="1"/>
</dbReference>
<dbReference type="EMBL" id="CCBQ010000042">
    <property type="protein sequence ID" value="CDO95069.1"/>
    <property type="molecule type" value="Genomic_DNA"/>
</dbReference>
<evidence type="ECO:0000313" key="15">
    <source>
        <dbReference type="Proteomes" id="UP000031516"/>
    </source>
</evidence>
<comment type="caution">
    <text evidence="14">The sequence shown here is derived from an EMBL/GenBank/DDBJ whole genome shotgun (WGS) entry which is preliminary data.</text>
</comment>
<keyword evidence="5" id="KW-0963">Cytoplasm</keyword>
<evidence type="ECO:0000259" key="13">
    <source>
        <dbReference type="Pfam" id="PF18520"/>
    </source>
</evidence>
<feature type="region of interest" description="Disordered" evidence="12">
    <location>
        <begin position="25"/>
        <end position="49"/>
    </location>
</feature>
<gene>
    <name evidence="14" type="ORF">KLDO_g3317</name>
</gene>
<dbReference type="InterPro" id="IPR040593">
    <property type="entry name" value="Spc110_C"/>
</dbReference>
<evidence type="ECO:0000256" key="6">
    <source>
        <dbReference type="ARBA" id="ARBA00023054"/>
    </source>
</evidence>
<dbReference type="Proteomes" id="UP000031516">
    <property type="component" value="Unassembled WGS sequence"/>
</dbReference>
<dbReference type="OrthoDB" id="10255522at2759"/>
<evidence type="ECO:0000256" key="9">
    <source>
        <dbReference type="ARBA" id="ARBA00025064"/>
    </source>
</evidence>
<feature type="coiled-coil region" evidence="11">
    <location>
        <begin position="406"/>
        <end position="724"/>
    </location>
</feature>
<feature type="coiled-coil region" evidence="11">
    <location>
        <begin position="300"/>
        <end position="366"/>
    </location>
</feature>
<evidence type="ECO:0000256" key="12">
    <source>
        <dbReference type="SAM" id="MobiDB-lite"/>
    </source>
</evidence>
<keyword evidence="8" id="KW-0539">Nucleus</keyword>
<evidence type="ECO:0000256" key="2">
    <source>
        <dbReference type="ARBA" id="ARBA00004317"/>
    </source>
</evidence>
<feature type="compositionally biased region" description="Basic and acidic residues" evidence="12">
    <location>
        <begin position="25"/>
        <end position="40"/>
    </location>
</feature>
<keyword evidence="15" id="KW-1185">Reference proteome</keyword>
<evidence type="ECO:0000256" key="11">
    <source>
        <dbReference type="SAM" id="Coils"/>
    </source>
</evidence>
<dbReference type="AlphaFoldDB" id="A0A0A8L828"/>
<comment type="function">
    <text evidence="9">Component of the spindle pole body (SPB) required for the proper execution of spindle pole body (SPB) duplication. Potential role in cross-linking filaments or anchoring other molecules. It is essential for growth.</text>
</comment>
<proteinExistence type="inferred from homology"/>
<sequence>METPHAARMKDYEFTPIGYVDEKRREGTDLSKENGLKRSLEAGNDAAVEKRRARNPSVVDETFNSTRLFNDTSFDETVPEAVIQERRPNSKKNLMGELLTKDQDVTENLTSNPLKETESSLKKLQMDNYNLRIKCTSLLKFLNNISDDGQIAKNLEILDELHDLKVSYRQLNLDYTALKNQFDNIEDHNDEHGDFARFKKENEALKEELRLAKESLMGTDDELQQLKDTIKSLESKVFNMRSEQTEKERQHAMKVDLLQSKINETTTSLTSREKECTDLKEKIKWLTSQLHEFDHQSGSLLDLQSIIDSKNEAIRNLETQLQRNEHQRQSLEREVSLLQEKLSLLRDTQQEMINHKDEQIKELTDNLSSKDSDAIKRLNELSSERLRLLETNRSLEFSEQDLKQTVLSLEGQLHKCQEDLNALRETHKEKTNELLKKQVPYTSSEVDALRHELLEMRKRNDMMKTENNSLTRRLDNLIRQSPTKRSVEVEINKKNNEINTLHSTIKDLEQELQEARSTVTKIRENHKQELENCRKDINLHIPNNNNNAFEVNEKLQNKVSLLQMELNSIKDTKEKELAMWRRKYESIRRSNEELLQESKDQSNKISNIRNEKDKEILQIQTQLNSMLTEKNSLLNELSKVKSHKDDYKEELKKTQSRLEFITKEFVKLKDASKQTANFEATKDVLNNKWYSKYQTMKNKFLSELKSLQDENLELQKSLLKQKSNLNSKAGTFTTTTEKGTLQDEIDYYRLKYSNEVKQNNDLKVMNQYLNRVLKASSQHIKLDILRLQNEVPAYNNYADIPFHNIPSPRHRLKFKTVALMVLSCIRVKSTIETRRWDRQRIDYLKRKIVLNQDKISW</sequence>
<accession>A0A0A8L828</accession>
<comment type="similarity">
    <text evidence="3">Belongs to the SPC110 family.</text>
</comment>
<evidence type="ECO:0000256" key="10">
    <source>
        <dbReference type="ARBA" id="ARBA00032118"/>
    </source>
</evidence>
<protein>
    <recommendedName>
        <fullName evidence="4">Spindle pole body component 110</fullName>
    </recommendedName>
    <alternativeName>
        <fullName evidence="10">Spindle pole body spacer protein SPC110</fullName>
    </alternativeName>
</protein>
<keyword evidence="6 11" id="KW-0175">Coiled coil</keyword>
<reference evidence="14 15" key="1">
    <citation type="submission" date="2014-03" db="EMBL/GenBank/DDBJ databases">
        <title>The genome of Kluyveromyces dobzhanskii.</title>
        <authorList>
            <person name="Nystedt B."/>
            <person name="Astrom S."/>
        </authorList>
    </citation>
    <scope>NUCLEOTIDE SEQUENCE [LARGE SCALE GENOMIC DNA]</scope>
    <source>
        <strain evidence="14 15">CBS 2104</strain>
    </source>
</reference>
<evidence type="ECO:0000256" key="8">
    <source>
        <dbReference type="ARBA" id="ARBA00023242"/>
    </source>
</evidence>
<evidence type="ECO:0000256" key="4">
    <source>
        <dbReference type="ARBA" id="ARBA00016285"/>
    </source>
</evidence>
<feature type="domain" description="Spindle pole body component 110 C-terminal" evidence="13">
    <location>
        <begin position="808"/>
        <end position="857"/>
    </location>
</feature>
<evidence type="ECO:0000256" key="1">
    <source>
        <dbReference type="ARBA" id="ARBA00004123"/>
    </source>
</evidence>
<evidence type="ECO:0000313" key="14">
    <source>
        <dbReference type="EMBL" id="CDO95069.1"/>
    </source>
</evidence>
<feature type="coiled-coil region" evidence="11">
    <location>
        <begin position="161"/>
        <end position="243"/>
    </location>
</feature>
<evidence type="ECO:0000256" key="7">
    <source>
        <dbReference type="ARBA" id="ARBA00023212"/>
    </source>
</evidence>
<dbReference type="GO" id="GO:0005634">
    <property type="term" value="C:nucleus"/>
    <property type="evidence" value="ECO:0007669"/>
    <property type="project" value="UniProtKB-SubCell"/>
</dbReference>
<evidence type="ECO:0000256" key="5">
    <source>
        <dbReference type="ARBA" id="ARBA00022490"/>
    </source>
</evidence>